<evidence type="ECO:0000313" key="2">
    <source>
        <dbReference type="Proteomes" id="UP000245626"/>
    </source>
</evidence>
<sequence>MSCEALLEDHNKTVSALALDPSGARVATGSFDYDLKLWDFGGMTSTFRPFRSFEPAGNYPIHDLGFSHSGEHLLCISGTSQAKVFDRDGTELATYKKGDVYIRDMKNTSGHVAELSCGSWHPQERGTFMTASADSTVRFWDVDDKTKQKTVIVVKSKERGTRTKVTAATLSHDGRTLAAAGLDGALHLWDTRSNYARPRHSVDTAHQRNTETSCIAFSRDSHTLVTRGGSGDDTVKLWDSRNFKRPLAEKGGLPNASAQTDVIFSLDEKSILTGVAAESRIDPSGVKRKTIKDGSDRDEENEDEDPEKNRGGRIAVLSRLDLEQTHSFSISPSSVTRLRWHPKINQIFASTKKGQVHVFYDPTSSSRGALLCVGKRPKPRNPFNVDMSLYETGGGDVMIPSAEIITPGARSSTSNDLHQSQAAKKRKLEKMRQDPKASRMPQRPIQGPGKGGRIGAAATQHLVQSIWKDNSRDEDPREALLKYADEKAKGGTKWTAAWDKNQPITIYSKEEEEEAVEGTQESGGAEGGEE</sequence>
<name>A0ACD0P2M3_9BASI</name>
<organism evidence="1 2">
    <name type="scientific">Violaceomyces palustris</name>
    <dbReference type="NCBI Taxonomy" id="1673888"/>
    <lineage>
        <taxon>Eukaryota</taxon>
        <taxon>Fungi</taxon>
        <taxon>Dikarya</taxon>
        <taxon>Basidiomycota</taxon>
        <taxon>Ustilaginomycotina</taxon>
        <taxon>Ustilaginomycetes</taxon>
        <taxon>Violaceomycetales</taxon>
        <taxon>Violaceomycetaceae</taxon>
        <taxon>Violaceomyces</taxon>
    </lineage>
</organism>
<keyword evidence="2" id="KW-1185">Reference proteome</keyword>
<protein>
    <submittedName>
        <fullName evidence="1">WD40 repeat-like protein</fullName>
    </submittedName>
</protein>
<evidence type="ECO:0000313" key="1">
    <source>
        <dbReference type="EMBL" id="PWN52257.1"/>
    </source>
</evidence>
<dbReference type="Proteomes" id="UP000245626">
    <property type="component" value="Unassembled WGS sequence"/>
</dbReference>
<accession>A0ACD0P2M3</accession>
<reference evidence="1 2" key="1">
    <citation type="journal article" date="2018" name="Mol. Biol. Evol.">
        <title>Broad Genomic Sampling Reveals a Smut Pathogenic Ancestry of the Fungal Clade Ustilaginomycotina.</title>
        <authorList>
            <person name="Kijpornyongpan T."/>
            <person name="Mondo S.J."/>
            <person name="Barry K."/>
            <person name="Sandor L."/>
            <person name="Lee J."/>
            <person name="Lipzen A."/>
            <person name="Pangilinan J."/>
            <person name="LaButti K."/>
            <person name="Hainaut M."/>
            <person name="Henrissat B."/>
            <person name="Grigoriev I.V."/>
            <person name="Spatafora J.W."/>
            <person name="Aime M.C."/>
        </authorList>
    </citation>
    <scope>NUCLEOTIDE SEQUENCE [LARGE SCALE GENOMIC DNA]</scope>
    <source>
        <strain evidence="1 2">SA 807</strain>
    </source>
</reference>
<proteinExistence type="predicted"/>
<gene>
    <name evidence="1" type="ORF">IE53DRAFT_373669</name>
</gene>
<dbReference type="EMBL" id="KZ819788">
    <property type="protein sequence ID" value="PWN52257.1"/>
    <property type="molecule type" value="Genomic_DNA"/>
</dbReference>